<dbReference type="SUPFAM" id="SSF50978">
    <property type="entry name" value="WD40 repeat-like"/>
    <property type="match status" value="1"/>
</dbReference>
<dbReference type="InterPro" id="IPR015943">
    <property type="entry name" value="WD40/YVTN_repeat-like_dom_sf"/>
</dbReference>
<dbReference type="SMART" id="SM00320">
    <property type="entry name" value="WD40"/>
    <property type="match status" value="1"/>
</dbReference>
<dbReference type="InterPro" id="IPR019775">
    <property type="entry name" value="WD40_repeat_CS"/>
</dbReference>
<organism evidence="4 5">
    <name type="scientific">Eleusine coracana subsp. coracana</name>
    <dbReference type="NCBI Taxonomy" id="191504"/>
    <lineage>
        <taxon>Eukaryota</taxon>
        <taxon>Viridiplantae</taxon>
        <taxon>Streptophyta</taxon>
        <taxon>Embryophyta</taxon>
        <taxon>Tracheophyta</taxon>
        <taxon>Spermatophyta</taxon>
        <taxon>Magnoliopsida</taxon>
        <taxon>Liliopsida</taxon>
        <taxon>Poales</taxon>
        <taxon>Poaceae</taxon>
        <taxon>PACMAD clade</taxon>
        <taxon>Chloridoideae</taxon>
        <taxon>Cynodonteae</taxon>
        <taxon>Eleusininae</taxon>
        <taxon>Eleusine</taxon>
    </lineage>
</organism>
<evidence type="ECO:0000256" key="1">
    <source>
        <dbReference type="ARBA" id="ARBA00022574"/>
    </source>
</evidence>
<feature type="repeat" description="WD" evidence="3">
    <location>
        <begin position="97"/>
        <end position="140"/>
    </location>
</feature>
<evidence type="ECO:0000256" key="3">
    <source>
        <dbReference type="PROSITE-ProRule" id="PRU00221"/>
    </source>
</evidence>
<dbReference type="Pfam" id="PF00400">
    <property type="entry name" value="WD40"/>
    <property type="match status" value="1"/>
</dbReference>
<gene>
    <name evidence="4" type="primary">gb29204</name>
    <name evidence="4" type="ORF">PR202_gb29204</name>
</gene>
<proteinExistence type="predicted"/>
<protein>
    <submittedName>
        <fullName evidence="4">Uncharacterized protein</fullName>
    </submittedName>
</protein>
<sequence length="210" mass="21959">MEGDGEPPLVAAMEVEAETMPCAGASPPASSNSSFPISDSIFSSRRLCLKNSIQTNFGDDYIFQIASCQEISTLAVSLSTNALKFYSPATGQYLGECKGHEGTINEISFSVPSSPQVVCSCSSDGTVRAWDTRNFQQVSFLTHYGCLISLLRGGSAQEMFSFSFGGSSGNLLAAGSNAQVLTVTFDTLSCSVVGLEKSKAACMPGGISHG</sequence>
<reference evidence="4" key="2">
    <citation type="submission" date="2021-12" db="EMBL/GenBank/DDBJ databases">
        <title>Resequencing data analysis of finger millet.</title>
        <authorList>
            <person name="Hatakeyama M."/>
            <person name="Aluri S."/>
            <person name="Balachadran M.T."/>
            <person name="Sivarajan S.R."/>
            <person name="Poveda L."/>
            <person name="Shimizu-Inatsugi R."/>
            <person name="Schlapbach R."/>
            <person name="Sreeman S.M."/>
            <person name="Shimizu K.K."/>
        </authorList>
    </citation>
    <scope>NUCLEOTIDE SEQUENCE</scope>
</reference>
<dbReference type="InterPro" id="IPR039328">
    <property type="entry name" value="WDR89"/>
</dbReference>
<name>A0AAV5FYX6_ELECO</name>
<dbReference type="PROSITE" id="PS00678">
    <property type="entry name" value="WD_REPEATS_1"/>
    <property type="match status" value="1"/>
</dbReference>
<comment type="caution">
    <text evidence="4">The sequence shown here is derived from an EMBL/GenBank/DDBJ whole genome shotgun (WGS) entry which is preliminary data.</text>
</comment>
<dbReference type="PANTHER" id="PTHR22889">
    <property type="entry name" value="WD REPEAT-CONTAINING PROTEIN 89"/>
    <property type="match status" value="1"/>
</dbReference>
<dbReference type="AlphaFoldDB" id="A0AAV5FYX6"/>
<dbReference type="PROSITE" id="PS50082">
    <property type="entry name" value="WD_REPEATS_2"/>
    <property type="match status" value="1"/>
</dbReference>
<dbReference type="InterPro" id="IPR001680">
    <property type="entry name" value="WD40_rpt"/>
</dbReference>
<accession>A0AAV5FYX6</accession>
<dbReference type="Gene3D" id="2.130.10.10">
    <property type="entry name" value="YVTN repeat-like/Quinoprotein amine dehydrogenase"/>
    <property type="match status" value="1"/>
</dbReference>
<dbReference type="Proteomes" id="UP001054889">
    <property type="component" value="Unassembled WGS sequence"/>
</dbReference>
<dbReference type="EMBL" id="BQKI01000101">
    <property type="protein sequence ID" value="GJN40039.1"/>
    <property type="molecule type" value="Genomic_DNA"/>
</dbReference>
<evidence type="ECO:0000256" key="2">
    <source>
        <dbReference type="ARBA" id="ARBA00022737"/>
    </source>
</evidence>
<keyword evidence="2" id="KW-0677">Repeat</keyword>
<evidence type="ECO:0000313" key="5">
    <source>
        <dbReference type="Proteomes" id="UP001054889"/>
    </source>
</evidence>
<dbReference type="PANTHER" id="PTHR22889:SF0">
    <property type="entry name" value="WD REPEAT-CONTAINING PROTEIN 89"/>
    <property type="match status" value="1"/>
</dbReference>
<evidence type="ECO:0000313" key="4">
    <source>
        <dbReference type="EMBL" id="GJN40039.1"/>
    </source>
</evidence>
<dbReference type="InterPro" id="IPR036322">
    <property type="entry name" value="WD40_repeat_dom_sf"/>
</dbReference>
<keyword evidence="5" id="KW-1185">Reference proteome</keyword>
<reference evidence="4" key="1">
    <citation type="journal article" date="2018" name="DNA Res.">
        <title>Multiple hybrid de novo genome assembly of finger millet, an orphan allotetraploid crop.</title>
        <authorList>
            <person name="Hatakeyama M."/>
            <person name="Aluri S."/>
            <person name="Balachadran M.T."/>
            <person name="Sivarajan S.R."/>
            <person name="Patrignani A."/>
            <person name="Gruter S."/>
            <person name="Poveda L."/>
            <person name="Shimizu-Inatsugi R."/>
            <person name="Baeten J."/>
            <person name="Francoijs K.J."/>
            <person name="Nataraja K.N."/>
            <person name="Reddy Y.A.N."/>
            <person name="Phadnis S."/>
            <person name="Ravikumar R.L."/>
            <person name="Schlapbach R."/>
            <person name="Sreeman S.M."/>
            <person name="Shimizu K.K."/>
        </authorList>
    </citation>
    <scope>NUCLEOTIDE SEQUENCE</scope>
</reference>
<keyword evidence="1 3" id="KW-0853">WD repeat</keyword>